<keyword evidence="2" id="KW-1185">Reference proteome</keyword>
<protein>
    <submittedName>
        <fullName evidence="1">Uncharacterized protein</fullName>
    </submittedName>
</protein>
<gene>
    <name evidence="1" type="ORF">KC01_LOCUS41422</name>
</gene>
<dbReference type="EMBL" id="OZ035831">
    <property type="protein sequence ID" value="CAL1615474.1"/>
    <property type="molecule type" value="Genomic_DNA"/>
</dbReference>
<evidence type="ECO:0000313" key="1">
    <source>
        <dbReference type="EMBL" id="CAL1615474.1"/>
    </source>
</evidence>
<accession>A0AAV2MQ76</accession>
<name>A0AAV2MQ76_KNICA</name>
<proteinExistence type="predicted"/>
<sequence length="96" mass="10289">MRVPRLRFEPCPAEVSGCGICRGGVWRLAALQRDYVRDGCMGSQGDQQLEGGGRIKRRIKPVYVTLRAASVCNICAGALRGSGGHCDRGAGPQDWG</sequence>
<evidence type="ECO:0000313" key="2">
    <source>
        <dbReference type="Proteomes" id="UP001497482"/>
    </source>
</evidence>
<dbReference type="Proteomes" id="UP001497482">
    <property type="component" value="Chromosome 9"/>
</dbReference>
<organism evidence="1 2">
    <name type="scientific">Knipowitschia caucasica</name>
    <name type="common">Caucasian dwarf goby</name>
    <name type="synonym">Pomatoschistus caucasicus</name>
    <dbReference type="NCBI Taxonomy" id="637954"/>
    <lineage>
        <taxon>Eukaryota</taxon>
        <taxon>Metazoa</taxon>
        <taxon>Chordata</taxon>
        <taxon>Craniata</taxon>
        <taxon>Vertebrata</taxon>
        <taxon>Euteleostomi</taxon>
        <taxon>Actinopterygii</taxon>
        <taxon>Neopterygii</taxon>
        <taxon>Teleostei</taxon>
        <taxon>Neoteleostei</taxon>
        <taxon>Acanthomorphata</taxon>
        <taxon>Gobiaria</taxon>
        <taxon>Gobiiformes</taxon>
        <taxon>Gobioidei</taxon>
        <taxon>Gobiidae</taxon>
        <taxon>Gobiinae</taxon>
        <taxon>Knipowitschia</taxon>
    </lineage>
</organism>
<reference evidence="1 2" key="1">
    <citation type="submission" date="2024-04" db="EMBL/GenBank/DDBJ databases">
        <authorList>
            <person name="Waldvogel A.-M."/>
            <person name="Schoenle A."/>
        </authorList>
    </citation>
    <scope>NUCLEOTIDE SEQUENCE [LARGE SCALE GENOMIC DNA]</scope>
</reference>
<dbReference type="AlphaFoldDB" id="A0AAV2MQ76"/>